<dbReference type="Pfam" id="PF01131">
    <property type="entry name" value="Topoisom_bac"/>
    <property type="match status" value="1"/>
</dbReference>
<keyword evidence="8" id="KW-0460">Magnesium</keyword>
<dbReference type="PROSITE" id="PS00396">
    <property type="entry name" value="TOPO_IA_1"/>
    <property type="match status" value="1"/>
</dbReference>
<dbReference type="NCBIfam" id="NF005829">
    <property type="entry name" value="PRK07726.1"/>
    <property type="match status" value="1"/>
</dbReference>
<dbReference type="EMBL" id="CP017754">
    <property type="protein sequence ID" value="AOZ05820.1"/>
    <property type="molecule type" value="Genomic_DNA"/>
</dbReference>
<dbReference type="PROSITE" id="PS50880">
    <property type="entry name" value="TOPRIM"/>
    <property type="match status" value="1"/>
</dbReference>
<organism evidence="19 20">
    <name type="scientific">Cupriavidus malaysiensis</name>
    <dbReference type="NCBI Taxonomy" id="367825"/>
    <lineage>
        <taxon>Bacteria</taxon>
        <taxon>Pseudomonadati</taxon>
        <taxon>Pseudomonadota</taxon>
        <taxon>Betaproteobacteria</taxon>
        <taxon>Burkholderiales</taxon>
        <taxon>Burkholderiaceae</taxon>
        <taxon>Cupriavidus</taxon>
    </lineage>
</organism>
<dbReference type="InterPro" id="IPR013497">
    <property type="entry name" value="Topo_IA_cen"/>
</dbReference>
<dbReference type="InterPro" id="IPR023406">
    <property type="entry name" value="Topo_IA_AS"/>
</dbReference>
<evidence type="ECO:0000256" key="9">
    <source>
        <dbReference type="ARBA" id="ARBA00023029"/>
    </source>
</evidence>
<evidence type="ECO:0000313" key="20">
    <source>
        <dbReference type="Proteomes" id="UP000177515"/>
    </source>
</evidence>
<keyword evidence="6" id="KW-0863">Zinc-finger</keyword>
<keyword evidence="5" id="KW-0677">Repeat</keyword>
<feature type="region of interest" description="Disordered" evidence="16">
    <location>
        <begin position="656"/>
        <end position="683"/>
    </location>
</feature>
<evidence type="ECO:0000256" key="8">
    <source>
        <dbReference type="ARBA" id="ARBA00022842"/>
    </source>
</evidence>
<dbReference type="Gene3D" id="1.10.290.10">
    <property type="entry name" value="Topoisomerase I, domain 4"/>
    <property type="match status" value="1"/>
</dbReference>
<sequence length="722" mass="79449">MRLWIFEKPSMAMAVIPHLPKPHTRHQGYVETGDGYVSWLAGHVMEQVQPGDYDERWGTFPWKFEDLPIIPKDWKLKVSEDKKDQVKVIEGLLKKCTSIVNGGDADREGQLLVDEVLLYFGNTKPVARIHLSAMDPTSVKKAIASLEDNATFRPLYEAGLGRQRADWLVGMNMSRAYTILAKKQNYPGVLSVGRVQSPTLALVVKRDREIEAFVPKDFWTIEAQFLDPGQPALPFWSRWLPPGLSLESAEKQADVDAKGEADEDEEGDEPDGADGAIAGQRPAWLDEQNRIVNKAMADQIAAKVQAAGQGSVTRYVNKPAEEQPPLPFELTGLQTALNGKYGYSAKEVLDACQELYLAGHTTYPRSDCPYLPESQHAEAPDVLDAIAQGAPHMASLATNANVTIRSRVWNDAKVSEHHALIPTRQAPDWSTLSEIKRRTYEMIAQRYLAQLYPNCQADKAKIEVSIAGERFAASGRVVKDPGWRVVFQGEAQATDAKKKDATPSLPVLTEGGSVNRQVVKVDAKRTTPPPRYTEGSLLTAMKHIHRTVSDPVERKRLKALDGIGRSATRAAIIETIIKRSFVEVKGKQLVATVVGKILVDALPAKLTDPGMTARWEALLDAIASKKIPLHAFMAKQEEAIVELVNEAQASTLPTIPADAMPARTPYAGGASKPRPAPEGSKKCPKCKKGFLVPRTVKNGPKAGQTFHGCNNYPECKHSVWPK</sequence>
<dbReference type="Pfam" id="PF01751">
    <property type="entry name" value="Toprim"/>
    <property type="match status" value="1"/>
</dbReference>
<dbReference type="InterPro" id="IPR013824">
    <property type="entry name" value="Topo_IA_cen_sub1"/>
</dbReference>
<dbReference type="CDD" id="cd03362">
    <property type="entry name" value="TOPRIM_TopoIA_TopoIII"/>
    <property type="match status" value="1"/>
</dbReference>
<dbReference type="InterPro" id="IPR023405">
    <property type="entry name" value="Topo_IA_core_domain"/>
</dbReference>
<dbReference type="InterPro" id="IPR003601">
    <property type="entry name" value="Topo_IA_2"/>
</dbReference>
<feature type="region of interest" description="Disordered" evidence="16">
    <location>
        <begin position="248"/>
        <end position="277"/>
    </location>
</feature>
<evidence type="ECO:0000256" key="2">
    <source>
        <dbReference type="ARBA" id="ARBA00009446"/>
    </source>
</evidence>
<dbReference type="InterPro" id="IPR013498">
    <property type="entry name" value="Topo_IA_Znf"/>
</dbReference>
<dbReference type="SMART" id="SM00436">
    <property type="entry name" value="TOP1Bc"/>
    <property type="match status" value="1"/>
</dbReference>
<protein>
    <recommendedName>
        <fullName evidence="3">DNA topoisomerase</fullName>
        <ecNumber evidence="3">5.6.2.1</ecNumber>
    </recommendedName>
    <alternativeName>
        <fullName evidence="15">Omega-protein</fullName>
    </alternativeName>
    <alternativeName>
        <fullName evidence="14">Relaxing enzyme</fullName>
    </alternativeName>
    <alternativeName>
        <fullName evidence="12">Swivelase</fullName>
    </alternativeName>
    <alternativeName>
        <fullName evidence="13">Untwisting enzyme</fullName>
    </alternativeName>
</protein>
<keyword evidence="4" id="KW-0479">Metal-binding</keyword>
<dbReference type="InterPro" id="IPR000380">
    <property type="entry name" value="Topo_IA"/>
</dbReference>
<dbReference type="InterPro" id="IPR013825">
    <property type="entry name" value="Topo_IA_cen_sub2"/>
</dbReference>
<dbReference type="Gene3D" id="3.30.65.10">
    <property type="entry name" value="Bacterial Topoisomerase I, domain 1"/>
    <property type="match status" value="1"/>
</dbReference>
<dbReference type="SUPFAM" id="SSF56712">
    <property type="entry name" value="Prokaryotic type I DNA topoisomerase"/>
    <property type="match status" value="1"/>
</dbReference>
<dbReference type="Proteomes" id="UP000177515">
    <property type="component" value="Chromosome 1"/>
</dbReference>
<dbReference type="InterPro" id="IPR013826">
    <property type="entry name" value="Topo_IA_cen_sub3"/>
</dbReference>
<dbReference type="PROSITE" id="PS52039">
    <property type="entry name" value="TOPO_IA_2"/>
    <property type="match status" value="1"/>
</dbReference>
<comment type="similarity">
    <text evidence="2">Belongs to the type IA topoisomerase family.</text>
</comment>
<evidence type="ECO:0000256" key="16">
    <source>
        <dbReference type="SAM" id="MobiDB-lite"/>
    </source>
</evidence>
<feature type="domain" description="Topo IA-type catalytic" evidence="18">
    <location>
        <begin position="152"/>
        <end position="644"/>
    </location>
</feature>
<evidence type="ECO:0000256" key="15">
    <source>
        <dbReference type="ARBA" id="ARBA00032877"/>
    </source>
</evidence>
<evidence type="ECO:0000259" key="18">
    <source>
        <dbReference type="PROSITE" id="PS52039"/>
    </source>
</evidence>
<dbReference type="PRINTS" id="PR00417">
    <property type="entry name" value="PRTPISMRASEI"/>
</dbReference>
<reference evidence="19 20" key="1">
    <citation type="submission" date="2016-10" db="EMBL/GenBank/DDBJ databases">
        <title>Complete genome sequences of three Cupriavidus strains isolated from various Malaysian environments.</title>
        <authorList>
            <person name="Abdullah A.A.-A."/>
            <person name="Shafie N.A.H."/>
            <person name="Lau N.S."/>
        </authorList>
    </citation>
    <scope>NUCLEOTIDE SEQUENCE [LARGE SCALE GENOMIC DNA]</scope>
    <source>
        <strain evidence="19 20">USMAA1020</strain>
    </source>
</reference>
<evidence type="ECO:0000256" key="10">
    <source>
        <dbReference type="ARBA" id="ARBA00023125"/>
    </source>
</evidence>
<proteinExistence type="inferred from homology"/>
<feature type="compositionally biased region" description="Basic and acidic residues" evidence="16">
    <location>
        <begin position="248"/>
        <end position="260"/>
    </location>
</feature>
<evidence type="ECO:0000313" key="19">
    <source>
        <dbReference type="EMBL" id="AOZ05820.1"/>
    </source>
</evidence>
<dbReference type="SMART" id="SM00437">
    <property type="entry name" value="TOP1Ac"/>
    <property type="match status" value="1"/>
</dbReference>
<evidence type="ECO:0000256" key="1">
    <source>
        <dbReference type="ARBA" id="ARBA00000213"/>
    </source>
</evidence>
<evidence type="ECO:0000259" key="17">
    <source>
        <dbReference type="PROSITE" id="PS50880"/>
    </source>
</evidence>
<dbReference type="RefSeq" id="WP_071068865.1">
    <property type="nucleotide sequence ID" value="NZ_CP017754.1"/>
</dbReference>
<dbReference type="InterPro" id="IPR003602">
    <property type="entry name" value="Topo_IA_DNA-bd_dom"/>
</dbReference>
<gene>
    <name evidence="19" type="ORF">BKK80_08350</name>
</gene>
<dbReference type="InterPro" id="IPR005738">
    <property type="entry name" value="TopoIII"/>
</dbReference>
<evidence type="ECO:0000256" key="3">
    <source>
        <dbReference type="ARBA" id="ARBA00012891"/>
    </source>
</evidence>
<comment type="catalytic activity">
    <reaction evidence="1">
        <text>ATP-independent breakage of single-stranded DNA, followed by passage and rejoining.</text>
        <dbReference type="EC" id="5.6.2.1"/>
    </reaction>
</comment>
<evidence type="ECO:0000256" key="5">
    <source>
        <dbReference type="ARBA" id="ARBA00022737"/>
    </source>
</evidence>
<dbReference type="InterPro" id="IPR034144">
    <property type="entry name" value="TOPRIM_TopoIII"/>
</dbReference>
<dbReference type="SMART" id="SM00493">
    <property type="entry name" value="TOPRIM"/>
    <property type="match status" value="1"/>
</dbReference>
<dbReference type="InterPro" id="IPR006171">
    <property type="entry name" value="TOPRIM_dom"/>
</dbReference>
<keyword evidence="7" id="KW-0862">Zinc</keyword>
<feature type="compositionally biased region" description="Acidic residues" evidence="16">
    <location>
        <begin position="261"/>
        <end position="272"/>
    </location>
</feature>
<evidence type="ECO:0000256" key="11">
    <source>
        <dbReference type="ARBA" id="ARBA00023235"/>
    </source>
</evidence>
<dbReference type="PANTHER" id="PTHR11390:SF21">
    <property type="entry name" value="DNA TOPOISOMERASE 3-ALPHA"/>
    <property type="match status" value="1"/>
</dbReference>
<dbReference type="PANTHER" id="PTHR11390">
    <property type="entry name" value="PROKARYOTIC DNA TOPOISOMERASE"/>
    <property type="match status" value="1"/>
</dbReference>
<keyword evidence="20" id="KW-1185">Reference proteome</keyword>
<dbReference type="NCBIfam" id="TIGR01056">
    <property type="entry name" value="topB"/>
    <property type="match status" value="1"/>
</dbReference>
<dbReference type="Gene3D" id="1.10.460.10">
    <property type="entry name" value="Topoisomerase I, domain 2"/>
    <property type="match status" value="1"/>
</dbReference>
<keyword evidence="11" id="KW-0413">Isomerase</keyword>
<dbReference type="Gene3D" id="2.70.20.10">
    <property type="entry name" value="Topoisomerase I, domain 3"/>
    <property type="match status" value="1"/>
</dbReference>
<evidence type="ECO:0000256" key="7">
    <source>
        <dbReference type="ARBA" id="ARBA00022833"/>
    </source>
</evidence>
<evidence type="ECO:0000256" key="6">
    <source>
        <dbReference type="ARBA" id="ARBA00022771"/>
    </source>
</evidence>
<keyword evidence="9" id="KW-0799">Topoisomerase</keyword>
<name>A0ABM6F335_9BURK</name>
<evidence type="ECO:0000256" key="4">
    <source>
        <dbReference type="ARBA" id="ARBA00022723"/>
    </source>
</evidence>
<dbReference type="Pfam" id="PF01396">
    <property type="entry name" value="Zn_ribbon_Top1"/>
    <property type="match status" value="1"/>
</dbReference>
<evidence type="ECO:0000256" key="14">
    <source>
        <dbReference type="ARBA" id="ARBA00032235"/>
    </source>
</evidence>
<feature type="domain" description="Toprim" evidence="17">
    <location>
        <begin position="1"/>
        <end position="135"/>
    </location>
</feature>
<evidence type="ECO:0000256" key="12">
    <source>
        <dbReference type="ARBA" id="ARBA00030003"/>
    </source>
</evidence>
<accession>A0ABM6F335</accession>
<dbReference type="EC" id="5.6.2.1" evidence="3"/>
<dbReference type="Gene3D" id="3.40.50.140">
    <property type="match status" value="1"/>
</dbReference>
<dbReference type="CDD" id="cd00186">
    <property type="entry name" value="TOP1Ac"/>
    <property type="match status" value="1"/>
</dbReference>
<keyword evidence="10" id="KW-0238">DNA-binding</keyword>
<evidence type="ECO:0000256" key="13">
    <source>
        <dbReference type="ARBA" id="ARBA00031985"/>
    </source>
</evidence>